<organism evidence="1 2">
    <name type="scientific">Ancylostoma duodenale</name>
    <dbReference type="NCBI Taxonomy" id="51022"/>
    <lineage>
        <taxon>Eukaryota</taxon>
        <taxon>Metazoa</taxon>
        <taxon>Ecdysozoa</taxon>
        <taxon>Nematoda</taxon>
        <taxon>Chromadorea</taxon>
        <taxon>Rhabditida</taxon>
        <taxon>Rhabditina</taxon>
        <taxon>Rhabditomorpha</taxon>
        <taxon>Strongyloidea</taxon>
        <taxon>Ancylostomatidae</taxon>
        <taxon>Ancylostomatinae</taxon>
        <taxon>Ancylostoma</taxon>
    </lineage>
</organism>
<dbReference type="InterPro" id="IPR036397">
    <property type="entry name" value="RNaseH_sf"/>
</dbReference>
<gene>
    <name evidence="1" type="ORF">ANCDUO_08618</name>
</gene>
<protein>
    <submittedName>
        <fullName evidence="1">Uncharacterized protein</fullName>
    </submittedName>
</protein>
<dbReference type="GO" id="GO:0003676">
    <property type="term" value="F:nucleic acid binding"/>
    <property type="evidence" value="ECO:0007669"/>
    <property type="project" value="InterPro"/>
</dbReference>
<proteinExistence type="predicted"/>
<dbReference type="Gene3D" id="3.30.420.10">
    <property type="entry name" value="Ribonuclease H-like superfamily/Ribonuclease H"/>
    <property type="match status" value="1"/>
</dbReference>
<dbReference type="AlphaFoldDB" id="A0A0C2CW23"/>
<keyword evidence="2" id="KW-1185">Reference proteome</keyword>
<name>A0A0C2CW23_9BILA</name>
<dbReference type="OrthoDB" id="9970333at2759"/>
<evidence type="ECO:0000313" key="1">
    <source>
        <dbReference type="EMBL" id="KIH61118.1"/>
    </source>
</evidence>
<reference evidence="1 2" key="1">
    <citation type="submission" date="2013-12" db="EMBL/GenBank/DDBJ databases">
        <title>Draft genome of the parsitic nematode Ancylostoma duodenale.</title>
        <authorList>
            <person name="Mitreva M."/>
        </authorList>
    </citation>
    <scope>NUCLEOTIDE SEQUENCE [LARGE SCALE GENOMIC DNA]</scope>
    <source>
        <strain evidence="1 2">Zhejiang</strain>
    </source>
</reference>
<dbReference type="EMBL" id="KN730390">
    <property type="protein sequence ID" value="KIH61118.1"/>
    <property type="molecule type" value="Genomic_DNA"/>
</dbReference>
<accession>A0A0C2CW23</accession>
<dbReference type="Proteomes" id="UP000054047">
    <property type="component" value="Unassembled WGS sequence"/>
</dbReference>
<sequence length="100" mass="11606">MFHRLSEQCFQSFEAIEKWVKEWIESEDEAFYRCGVHLLPERWGRATANDGQYFVSDVSVISLFGIEVVEVLTQWSLGTCTCRSYQNDDSSTMSHLDKEA</sequence>
<evidence type="ECO:0000313" key="2">
    <source>
        <dbReference type="Proteomes" id="UP000054047"/>
    </source>
</evidence>